<evidence type="ECO:0000313" key="1">
    <source>
        <dbReference type="EMBL" id="EEP66678.1"/>
    </source>
</evidence>
<sequence>MRQPENGAVGFQAAVNVCFCKDADYSTWAFSGCLSLCLQRNTLGAARVNH</sequence>
<evidence type="ECO:0000313" key="2">
    <source>
        <dbReference type="Proteomes" id="UP000003009"/>
    </source>
</evidence>
<comment type="caution">
    <text evidence="1">The sequence shown here is derived from an EMBL/GenBank/DDBJ whole genome shotgun (WGS) entry which is preliminary data.</text>
</comment>
<accession>C4GMZ3</accession>
<organism evidence="1 2">
    <name type="scientific">Kingella oralis ATCC 51147</name>
    <dbReference type="NCBI Taxonomy" id="629741"/>
    <lineage>
        <taxon>Bacteria</taxon>
        <taxon>Pseudomonadati</taxon>
        <taxon>Pseudomonadota</taxon>
        <taxon>Betaproteobacteria</taxon>
        <taxon>Neisseriales</taxon>
        <taxon>Neisseriaceae</taxon>
        <taxon>Kingella</taxon>
    </lineage>
</organism>
<dbReference type="EMBL" id="ACJW02000008">
    <property type="protein sequence ID" value="EEP66678.1"/>
    <property type="molecule type" value="Genomic_DNA"/>
</dbReference>
<proteinExistence type="predicted"/>
<dbReference type="HOGENOM" id="CLU_3118793_0_0_4"/>
<name>C4GMZ3_9NEIS</name>
<protein>
    <submittedName>
        <fullName evidence="1">Uncharacterized protein</fullName>
    </submittedName>
</protein>
<reference evidence="1" key="1">
    <citation type="submission" date="2009-04" db="EMBL/GenBank/DDBJ databases">
        <authorList>
            <person name="Weinstock G."/>
            <person name="Sodergren E."/>
            <person name="Clifton S."/>
            <person name="Fulton L."/>
            <person name="Fulton B."/>
            <person name="Courtney L."/>
            <person name="Fronick C."/>
            <person name="Harrison M."/>
            <person name="Strong C."/>
            <person name="Farmer C."/>
            <person name="Delahaunty K."/>
            <person name="Markovic C."/>
            <person name="Hall O."/>
            <person name="Minx P."/>
            <person name="Tomlinson C."/>
            <person name="Mitreva M."/>
            <person name="Nelson J."/>
            <person name="Hou S."/>
            <person name="Wollam A."/>
            <person name="Pepin K.H."/>
            <person name="Johnson M."/>
            <person name="Bhonagiri V."/>
            <person name="Nash W.E."/>
            <person name="Warren W."/>
            <person name="Chinwalla A."/>
            <person name="Mardis E.R."/>
            <person name="Wilson R.K."/>
        </authorList>
    </citation>
    <scope>NUCLEOTIDE SEQUENCE [LARGE SCALE GENOMIC DNA]</scope>
    <source>
        <strain evidence="1">ATCC 51147</strain>
    </source>
</reference>
<keyword evidence="2" id="KW-1185">Reference proteome</keyword>
<gene>
    <name evidence="1" type="ORF">GCWU000324_03081</name>
</gene>
<dbReference type="Proteomes" id="UP000003009">
    <property type="component" value="Unassembled WGS sequence"/>
</dbReference>
<dbReference type="STRING" id="629741.GCWU000324_03081"/>
<dbReference type="AlphaFoldDB" id="C4GMZ3"/>